<keyword evidence="13 16" id="KW-0472">Membrane</keyword>
<dbReference type="Gene3D" id="1.20.120.1080">
    <property type="match status" value="1"/>
</dbReference>
<reference evidence="19 20" key="1">
    <citation type="submission" date="2024-10" db="EMBL/GenBank/DDBJ databases">
        <title>Updated reference genomes for cyclostephanoid diatoms.</title>
        <authorList>
            <person name="Roberts W.R."/>
            <person name="Alverson A.J."/>
        </authorList>
    </citation>
    <scope>NUCLEOTIDE SEQUENCE [LARGE SCALE GENOMIC DNA]</scope>
    <source>
        <strain evidence="19 20">AJA232-27</strain>
    </source>
</reference>
<keyword evidence="6" id="KW-0547">Nucleotide-binding</keyword>
<dbReference type="InterPro" id="IPR007502">
    <property type="entry name" value="Helicase-assoc_dom"/>
</dbReference>
<dbReference type="CDD" id="cd18791">
    <property type="entry name" value="SF2_C_RHA"/>
    <property type="match status" value="1"/>
</dbReference>
<evidence type="ECO:0000313" key="19">
    <source>
        <dbReference type="EMBL" id="KAL3768747.1"/>
    </source>
</evidence>
<dbReference type="Proteomes" id="UP001530293">
    <property type="component" value="Unassembled WGS sequence"/>
</dbReference>
<keyword evidence="8" id="KW-0347">Helicase</keyword>
<evidence type="ECO:0000256" key="7">
    <source>
        <dbReference type="ARBA" id="ARBA00022801"/>
    </source>
</evidence>
<evidence type="ECO:0000313" key="20">
    <source>
        <dbReference type="Proteomes" id="UP001530293"/>
    </source>
</evidence>
<dbReference type="InterPro" id="IPR027417">
    <property type="entry name" value="P-loop_NTPase"/>
</dbReference>
<feature type="compositionally biased region" description="Basic and acidic residues" evidence="15">
    <location>
        <begin position="729"/>
        <end position="741"/>
    </location>
</feature>
<dbReference type="InterPro" id="IPR023201">
    <property type="entry name" value="SecY_dom_sf"/>
</dbReference>
<accession>A0ABD3MYF6</accession>
<comment type="catalytic activity">
    <reaction evidence="14">
        <text>ATP + H2O = ADP + phosphate + H(+)</text>
        <dbReference type="Rhea" id="RHEA:13065"/>
        <dbReference type="ChEBI" id="CHEBI:15377"/>
        <dbReference type="ChEBI" id="CHEBI:15378"/>
        <dbReference type="ChEBI" id="CHEBI:30616"/>
        <dbReference type="ChEBI" id="CHEBI:43474"/>
        <dbReference type="ChEBI" id="CHEBI:456216"/>
        <dbReference type="EC" id="3.6.4.13"/>
    </reaction>
</comment>
<feature type="transmembrane region" description="Helical" evidence="16">
    <location>
        <begin position="362"/>
        <end position="380"/>
    </location>
</feature>
<dbReference type="InterPro" id="IPR048333">
    <property type="entry name" value="HA2_WH"/>
</dbReference>
<dbReference type="InterPro" id="IPR030659">
    <property type="entry name" value="SecY_CS"/>
</dbReference>
<name>A0ABD3MYF6_9STRA</name>
<evidence type="ECO:0000256" key="11">
    <source>
        <dbReference type="ARBA" id="ARBA00022989"/>
    </source>
</evidence>
<dbReference type="Pfam" id="PF21010">
    <property type="entry name" value="HA2_C"/>
    <property type="match status" value="1"/>
</dbReference>
<feature type="region of interest" description="Disordered" evidence="15">
    <location>
        <begin position="1160"/>
        <end position="1180"/>
    </location>
</feature>
<dbReference type="SMART" id="SM00487">
    <property type="entry name" value="DEXDc"/>
    <property type="match status" value="1"/>
</dbReference>
<keyword evidence="10" id="KW-0653">Protein transport</keyword>
<evidence type="ECO:0000256" key="15">
    <source>
        <dbReference type="SAM" id="MobiDB-lite"/>
    </source>
</evidence>
<evidence type="ECO:0000259" key="17">
    <source>
        <dbReference type="PROSITE" id="PS51192"/>
    </source>
</evidence>
<evidence type="ECO:0000256" key="10">
    <source>
        <dbReference type="ARBA" id="ARBA00022927"/>
    </source>
</evidence>
<protein>
    <recommendedName>
        <fullName evidence="3">RNA helicase</fullName>
        <ecNumber evidence="3">3.6.4.13</ecNumber>
    </recommendedName>
</protein>
<dbReference type="EC" id="3.6.4.13" evidence="3"/>
<keyword evidence="5 16" id="KW-0812">Transmembrane</keyword>
<evidence type="ECO:0000256" key="6">
    <source>
        <dbReference type="ARBA" id="ARBA00022741"/>
    </source>
</evidence>
<dbReference type="InterPro" id="IPR001650">
    <property type="entry name" value="Helicase_C-like"/>
</dbReference>
<dbReference type="Pfam" id="PF10559">
    <property type="entry name" value="Plug_translocon"/>
    <property type="match status" value="1"/>
</dbReference>
<dbReference type="InterPro" id="IPR019561">
    <property type="entry name" value="Translocon_Sec61/SecY_plug_dom"/>
</dbReference>
<feature type="transmembrane region" description="Helical" evidence="16">
    <location>
        <begin position="284"/>
        <end position="304"/>
    </location>
</feature>
<evidence type="ECO:0000256" key="5">
    <source>
        <dbReference type="ARBA" id="ARBA00022692"/>
    </source>
</evidence>
<comment type="caution">
    <text evidence="19">The sequence shown here is derived from an EMBL/GenBank/DDBJ whole genome shotgun (WGS) entry which is preliminary data.</text>
</comment>
<dbReference type="SMART" id="SM00490">
    <property type="entry name" value="HELICc"/>
    <property type="match status" value="1"/>
</dbReference>
<evidence type="ECO:0000256" key="1">
    <source>
        <dbReference type="ARBA" id="ARBA00004127"/>
    </source>
</evidence>
<dbReference type="NCBIfam" id="TIGR00967">
    <property type="entry name" value="3a0501s007"/>
    <property type="match status" value="1"/>
</dbReference>
<dbReference type="GO" id="GO:0016787">
    <property type="term" value="F:hydrolase activity"/>
    <property type="evidence" value="ECO:0007669"/>
    <property type="project" value="UniProtKB-KW"/>
</dbReference>
<evidence type="ECO:0000256" key="12">
    <source>
        <dbReference type="ARBA" id="ARBA00023010"/>
    </source>
</evidence>
<sequence>MSKAIHLIRPILSVVPAVEKPTAAVPFREKVLWTICALLIYMVCSNLPLYGVQRAHTSSDPFYWMRVILASNRGTLMDLGVSPLITTGMVMQLLVGSKVIDVNLDIKEDRLLFMAAQKVVGLVVTIAEATACVMSGMYGDLSAIGAGNAILIVAQLFMAGLVLLMLDELLQRGYGISSGISIFIASHICETVVWKAFSARTINTGRGTEFEGAIIALFHLIIVRRNKFQAVSEALFRQNLPNLTSLLATVLIFALCVYMQGWRVELMIKLQKARGLEQRYPVKLLYTSNMPIVLHTALVSNIYFVSQMLYKQQPTSPFIKLFGDWAVTSSSEAATSVPVGGLAYYISPPATFSAFLHDPFHAIFYLVFTLTACAIFGKTWTEVSGTSVRHVARLFRDNQAVMKGHRDTATSSVLRRYIPIAAALGGMCIGLISVLADYLEEELKPTVLLTSKAKRRRLPSATATDVDVDRAVAVQYDSAFAGNGDVAVATPSTSLSATVTKKRTKKNHRKEKGNDMVGDGDVTNAKSSSFDAPPQPPLKGMFIEERRNLPVYRHRAEICSLVSNNDVVLVVAETGSGKSTQIPAYIHESGILTKSAKEATIAFSPSSQKEGSTSRQKYGRTICVTQPRRVAAITLAKRVSEELNCTIGTIVGHRVRFDDTTDIRGHNTTKIIYATDGMLLREAISDPLLQRYGMIALDEAHERSLQTDVLFGVVKRAMAARARRIDKEDDATQIKGGKDYDPATTPSSFEKDDEILNDMKARAMTLGLPPLRVCVMSATLDVNTFQTFFPGSAMIKIPGRQYPVEVVHSDQIYEDYIDAALNTVIRIYKNTPDGDGSDVLVFLTGQDEIEDLASLLKRYLEDLEPDDDSECKPPGDMVQNIKGIGTSINSGNSVIINGVLICVLYASLPPDQQMLAFRPKPKGCTRKVILATNIAETSVTLDGIRYVVDCGKHKSREYKSSTGMESLIVSDISKAQAAQRTGRAGRVSEGICLRLYPKSLYDSLAETTTPEILRVNLAQVVLQLKGMGVHDPRSFNFLTPPNRESIEKSFEVLEALGAIDKSMELTTYGKQMSQLPLDPIYAHLLLQSAKFECVSEILTVVAMLSAENIFYGRGRDDSGGIGARAAAAHRRFASYEGDLPTLLNVYNAWRQEATYNTGSSQMSKQKKVKSSTAKLSHGEW</sequence>
<comment type="subcellular location">
    <subcellularLocation>
        <location evidence="1">Endomembrane system</location>
        <topology evidence="1">Multi-pass membrane protein</topology>
    </subcellularLocation>
</comment>
<dbReference type="PROSITE" id="PS51192">
    <property type="entry name" value="HELICASE_ATP_BIND_1"/>
    <property type="match status" value="1"/>
</dbReference>
<evidence type="ECO:0000259" key="18">
    <source>
        <dbReference type="PROSITE" id="PS51194"/>
    </source>
</evidence>
<comment type="similarity">
    <text evidence="2">Belongs to the SecY/SEC61-alpha family.</text>
</comment>
<feature type="domain" description="Helicase ATP-binding" evidence="17">
    <location>
        <begin position="559"/>
        <end position="798"/>
    </location>
</feature>
<dbReference type="SUPFAM" id="SSF103491">
    <property type="entry name" value="Preprotein translocase SecY subunit"/>
    <property type="match status" value="1"/>
</dbReference>
<dbReference type="GO" id="GO:0005524">
    <property type="term" value="F:ATP binding"/>
    <property type="evidence" value="ECO:0007669"/>
    <property type="project" value="UniProtKB-KW"/>
</dbReference>
<dbReference type="GO" id="GO:0012505">
    <property type="term" value="C:endomembrane system"/>
    <property type="evidence" value="ECO:0007669"/>
    <property type="project" value="UniProtKB-SubCell"/>
</dbReference>
<dbReference type="GO" id="GO:0015031">
    <property type="term" value="P:protein transport"/>
    <property type="evidence" value="ECO:0007669"/>
    <property type="project" value="UniProtKB-KW"/>
</dbReference>
<keyword evidence="12" id="KW-0811">Translocation</keyword>
<dbReference type="SMART" id="SM00847">
    <property type="entry name" value="HA2"/>
    <property type="match status" value="1"/>
</dbReference>
<dbReference type="PANTHER" id="PTHR18934">
    <property type="entry name" value="ATP-DEPENDENT RNA HELICASE"/>
    <property type="match status" value="1"/>
</dbReference>
<dbReference type="Pfam" id="PF00344">
    <property type="entry name" value="SecY"/>
    <property type="match status" value="1"/>
</dbReference>
<feature type="transmembrane region" description="Helical" evidence="16">
    <location>
        <begin position="173"/>
        <end position="194"/>
    </location>
</feature>
<dbReference type="Gene3D" id="3.40.50.300">
    <property type="entry name" value="P-loop containing nucleotide triphosphate hydrolases"/>
    <property type="match status" value="2"/>
</dbReference>
<feature type="transmembrane region" description="Helical" evidence="16">
    <location>
        <begin position="417"/>
        <end position="439"/>
    </location>
</feature>
<evidence type="ECO:0000256" key="16">
    <source>
        <dbReference type="SAM" id="Phobius"/>
    </source>
</evidence>
<evidence type="ECO:0000256" key="9">
    <source>
        <dbReference type="ARBA" id="ARBA00022840"/>
    </source>
</evidence>
<dbReference type="PANTHER" id="PTHR18934:SF118">
    <property type="entry name" value="ATP-DEPENDENT RNA HELICASE DHX33"/>
    <property type="match status" value="1"/>
</dbReference>
<dbReference type="FunFam" id="1.10.3370.10:FF:000009">
    <property type="entry name" value="Pretranslocation protein, alpha subunit, putative"/>
    <property type="match status" value="1"/>
</dbReference>
<dbReference type="EMBL" id="JALLBG020000062">
    <property type="protein sequence ID" value="KAL3768747.1"/>
    <property type="molecule type" value="Genomic_DNA"/>
</dbReference>
<evidence type="ECO:0000256" key="13">
    <source>
        <dbReference type="ARBA" id="ARBA00023136"/>
    </source>
</evidence>
<dbReference type="Gene3D" id="1.10.3370.10">
    <property type="entry name" value="SecY subunit domain"/>
    <property type="match status" value="1"/>
</dbReference>
<dbReference type="AlphaFoldDB" id="A0ABD3MYF6"/>
<dbReference type="SUPFAM" id="SSF52540">
    <property type="entry name" value="P-loop containing nucleoside triphosphate hydrolases"/>
    <property type="match status" value="1"/>
</dbReference>
<feature type="transmembrane region" description="Helical" evidence="16">
    <location>
        <begin position="119"/>
        <end position="138"/>
    </location>
</feature>
<dbReference type="GO" id="GO:0003724">
    <property type="term" value="F:RNA helicase activity"/>
    <property type="evidence" value="ECO:0007669"/>
    <property type="project" value="UniProtKB-EC"/>
</dbReference>
<evidence type="ECO:0000256" key="14">
    <source>
        <dbReference type="ARBA" id="ARBA00047984"/>
    </source>
</evidence>
<evidence type="ECO:0000256" key="8">
    <source>
        <dbReference type="ARBA" id="ARBA00022806"/>
    </source>
</evidence>
<dbReference type="GO" id="GO:0005730">
    <property type="term" value="C:nucleolus"/>
    <property type="evidence" value="ECO:0007669"/>
    <property type="project" value="UniProtKB-ARBA"/>
</dbReference>
<dbReference type="InterPro" id="IPR002208">
    <property type="entry name" value="SecY/SEC61-alpha"/>
</dbReference>
<keyword evidence="7" id="KW-0378">Hydrolase</keyword>
<evidence type="ECO:0000256" key="2">
    <source>
        <dbReference type="ARBA" id="ARBA00005751"/>
    </source>
</evidence>
<keyword evidence="11 16" id="KW-1133">Transmembrane helix</keyword>
<feature type="transmembrane region" description="Helical" evidence="16">
    <location>
        <begin position="31"/>
        <end position="52"/>
    </location>
</feature>
<keyword evidence="4" id="KW-0813">Transport</keyword>
<gene>
    <name evidence="19" type="ORF">ACHAWU_006848</name>
</gene>
<feature type="transmembrane region" description="Helical" evidence="16">
    <location>
        <begin position="243"/>
        <end position="264"/>
    </location>
</feature>
<dbReference type="Pfam" id="PF00271">
    <property type="entry name" value="Helicase_C"/>
    <property type="match status" value="1"/>
</dbReference>
<dbReference type="PROSITE" id="PS51194">
    <property type="entry name" value="HELICASE_CTER"/>
    <property type="match status" value="1"/>
</dbReference>
<dbReference type="Pfam" id="PF04408">
    <property type="entry name" value="WHD_HA2"/>
    <property type="match status" value="1"/>
</dbReference>
<evidence type="ECO:0000256" key="3">
    <source>
        <dbReference type="ARBA" id="ARBA00012552"/>
    </source>
</evidence>
<feature type="compositionally biased region" description="Basic residues" evidence="15">
    <location>
        <begin position="500"/>
        <end position="511"/>
    </location>
</feature>
<organism evidence="19 20">
    <name type="scientific">Discostella pseudostelligera</name>
    <dbReference type="NCBI Taxonomy" id="259834"/>
    <lineage>
        <taxon>Eukaryota</taxon>
        <taxon>Sar</taxon>
        <taxon>Stramenopiles</taxon>
        <taxon>Ochrophyta</taxon>
        <taxon>Bacillariophyta</taxon>
        <taxon>Coscinodiscophyceae</taxon>
        <taxon>Thalassiosirophycidae</taxon>
        <taxon>Stephanodiscales</taxon>
        <taxon>Stephanodiscaceae</taxon>
        <taxon>Discostella</taxon>
    </lineage>
</organism>
<feature type="domain" description="Helicase C-terminal" evidence="18">
    <location>
        <begin position="823"/>
        <end position="1028"/>
    </location>
</feature>
<feature type="region of interest" description="Disordered" evidence="15">
    <location>
        <begin position="729"/>
        <end position="749"/>
    </location>
</feature>
<dbReference type="Pfam" id="PF00270">
    <property type="entry name" value="DEAD"/>
    <property type="match status" value="1"/>
</dbReference>
<dbReference type="InterPro" id="IPR014001">
    <property type="entry name" value="Helicase_ATP-bd"/>
</dbReference>
<feature type="region of interest" description="Disordered" evidence="15">
    <location>
        <begin position="498"/>
        <end position="539"/>
    </location>
</feature>
<evidence type="ECO:0000256" key="4">
    <source>
        <dbReference type="ARBA" id="ARBA00022448"/>
    </source>
</evidence>
<feature type="transmembrane region" description="Helical" evidence="16">
    <location>
        <begin position="144"/>
        <end position="166"/>
    </location>
</feature>
<keyword evidence="20" id="KW-1185">Reference proteome</keyword>
<keyword evidence="9" id="KW-0067">ATP-binding</keyword>
<dbReference type="InterPro" id="IPR011545">
    <property type="entry name" value="DEAD/DEAH_box_helicase_dom"/>
</dbReference>
<proteinExistence type="inferred from homology"/>
<dbReference type="PROSITE" id="PS00756">
    <property type="entry name" value="SECY_2"/>
    <property type="match status" value="1"/>
</dbReference>